<organism evidence="1 2">
    <name type="scientific">Pedobacter africanus</name>
    <dbReference type="NCBI Taxonomy" id="151894"/>
    <lineage>
        <taxon>Bacteria</taxon>
        <taxon>Pseudomonadati</taxon>
        <taxon>Bacteroidota</taxon>
        <taxon>Sphingobacteriia</taxon>
        <taxon>Sphingobacteriales</taxon>
        <taxon>Sphingobacteriaceae</taxon>
        <taxon>Pedobacter</taxon>
    </lineage>
</organism>
<name>A0ACC6L1N6_9SPHI</name>
<reference evidence="1" key="1">
    <citation type="submission" date="2023-07" db="EMBL/GenBank/DDBJ databases">
        <title>Sorghum-associated microbial communities from plants grown in Nebraska, USA.</title>
        <authorList>
            <person name="Schachtman D."/>
        </authorList>
    </citation>
    <scope>NUCLEOTIDE SEQUENCE</scope>
    <source>
        <strain evidence="1">2697</strain>
    </source>
</reference>
<protein>
    <submittedName>
        <fullName evidence="1">Uncharacterized protein</fullName>
    </submittedName>
</protein>
<dbReference type="Proteomes" id="UP001246858">
    <property type="component" value="Unassembled WGS sequence"/>
</dbReference>
<gene>
    <name evidence="1" type="ORF">J2X78_003862</name>
</gene>
<evidence type="ECO:0000313" key="1">
    <source>
        <dbReference type="EMBL" id="MDR6785288.1"/>
    </source>
</evidence>
<keyword evidence="2" id="KW-1185">Reference proteome</keyword>
<evidence type="ECO:0000313" key="2">
    <source>
        <dbReference type="Proteomes" id="UP001246858"/>
    </source>
</evidence>
<dbReference type="EMBL" id="JAVDTF010000003">
    <property type="protein sequence ID" value="MDR6785288.1"/>
    <property type="molecule type" value="Genomic_DNA"/>
</dbReference>
<accession>A0ACC6L1N6</accession>
<comment type="caution">
    <text evidence="1">The sequence shown here is derived from an EMBL/GenBank/DDBJ whole genome shotgun (WGS) entry which is preliminary data.</text>
</comment>
<sequence>MALSDGEFSVNFFQNFLVLKSQRLSEQTFNPGTGFGSGSFELWLKCS</sequence>
<proteinExistence type="predicted"/>